<dbReference type="AlphaFoldDB" id="A0A0G0F155"/>
<reference evidence="3 4" key="1">
    <citation type="journal article" date="2015" name="Nature">
        <title>rRNA introns, odd ribosomes, and small enigmatic genomes across a large radiation of phyla.</title>
        <authorList>
            <person name="Brown C.T."/>
            <person name="Hug L.A."/>
            <person name="Thomas B.C."/>
            <person name="Sharon I."/>
            <person name="Castelle C.J."/>
            <person name="Singh A."/>
            <person name="Wilkins M.J."/>
            <person name="Williams K.H."/>
            <person name="Banfield J.F."/>
        </authorList>
    </citation>
    <scope>NUCLEOTIDE SEQUENCE [LARGE SCALE GENOMIC DNA]</scope>
</reference>
<evidence type="ECO:0008006" key="5">
    <source>
        <dbReference type="Google" id="ProtNLM"/>
    </source>
</evidence>
<keyword evidence="2" id="KW-0812">Transmembrane</keyword>
<evidence type="ECO:0000313" key="4">
    <source>
        <dbReference type="Proteomes" id="UP000034075"/>
    </source>
</evidence>
<organism evidence="3 4">
    <name type="scientific">candidate division WS6 bacterium GW2011_GWC2_36_7</name>
    <dbReference type="NCBI Taxonomy" id="1619091"/>
    <lineage>
        <taxon>Bacteria</taxon>
        <taxon>Candidatus Dojkabacteria</taxon>
    </lineage>
</organism>
<feature type="transmembrane region" description="Helical" evidence="2">
    <location>
        <begin position="12"/>
        <end position="34"/>
    </location>
</feature>
<evidence type="ECO:0000256" key="1">
    <source>
        <dbReference type="SAM" id="MobiDB-lite"/>
    </source>
</evidence>
<dbReference type="EMBL" id="LBSF01000024">
    <property type="protein sequence ID" value="KKQ11522.1"/>
    <property type="molecule type" value="Genomic_DNA"/>
</dbReference>
<protein>
    <recommendedName>
        <fullName evidence="5">Fibronectin type-III domain-containing protein</fullName>
    </recommendedName>
</protein>
<evidence type="ECO:0000313" key="3">
    <source>
        <dbReference type="EMBL" id="KKQ11522.1"/>
    </source>
</evidence>
<dbReference type="Gene3D" id="2.60.40.10">
    <property type="entry name" value="Immunoglobulins"/>
    <property type="match status" value="1"/>
</dbReference>
<proteinExistence type="predicted"/>
<feature type="region of interest" description="Disordered" evidence="1">
    <location>
        <begin position="684"/>
        <end position="714"/>
    </location>
</feature>
<accession>A0A0G0F155</accession>
<keyword evidence="2" id="KW-1133">Transmembrane helix</keyword>
<dbReference type="InterPro" id="IPR013783">
    <property type="entry name" value="Ig-like_fold"/>
</dbReference>
<evidence type="ECO:0000256" key="2">
    <source>
        <dbReference type="SAM" id="Phobius"/>
    </source>
</evidence>
<dbReference type="Proteomes" id="UP000034075">
    <property type="component" value="Unassembled WGS sequence"/>
</dbReference>
<gene>
    <name evidence="3" type="ORF">US24_C0024G0002</name>
</gene>
<comment type="caution">
    <text evidence="3">The sequence shown here is derived from an EMBL/GenBank/DDBJ whole genome shotgun (WGS) entry which is preliminary data.</text>
</comment>
<feature type="compositionally biased region" description="Low complexity" evidence="1">
    <location>
        <begin position="684"/>
        <end position="693"/>
    </location>
</feature>
<dbReference type="PATRIC" id="fig|1619091.4.peg.322"/>
<name>A0A0G0F155_9BACT</name>
<feature type="transmembrane region" description="Helical" evidence="2">
    <location>
        <begin position="505"/>
        <end position="526"/>
    </location>
</feature>
<sequence>MKIRKAPRKSKSLFVIYSSFFLLVSIPLVTWGLVNGSFDIRNMAFDSVTVSDENPCVISLPNVNPYTLEVGKEITIQVDATLKDSGIESLKISDSTGILIHEESFTKSPISIATSFKFTPFKSGTVDMLGLINKVGGGSVACKISSEYDILGLKAMASNEIPTFTTVPAGSKPSQDIKTGVAYEYTLTALDIDGDHINYSYSFTPGATWLKSTIIEDGSNGKLAIKFYGSTDKPASYLANVFIHDGYSKHLVSQTWVISVSPAENDIPMVRVLSPVTSIKLDKGQSQKISWEASDLNRITKYELYVSQNPADQTSWITVNDNISSKTTSYLIDTSALNPGTYKAILRATDNQSPALVGIGLSPEITINGTTTPIPEDDVVVIAEPQVINMSPNSTDTVQNKQVTTKATIIAGTNASINEDSILVKLDDKDITSDISINKISEKEHTIIYQPDEDLVAGLHKMEIYFEDSNGKSVTKSWTFTIQEEEVVAEGYVKIFGMEMSQRTLIIIGAGILVIIVAIVAPIIIFKVWKVEQYKNDDNPSDSRFMPNLPTEPVPAFTPTSSEISNMVEAPPVVEEEKPVADAWDSYAAPLPQEPAMTIQTPIPVEEPQIKKVEPVIEDVPVKEDIVEPIPTPEVVEPITEEVTPVVEPVVEPVIEQIITPTEPKITPVEPALVVEEVPVVPTPEPVVETPAESTPPTPPEPDLSVDLNVGDDLASIYEQIQQAEQEETPATKE</sequence>
<keyword evidence="2" id="KW-0472">Membrane</keyword>